<evidence type="ECO:0000256" key="2">
    <source>
        <dbReference type="ARBA" id="ARBA00022821"/>
    </source>
</evidence>
<keyword evidence="7" id="KW-0804">Transcription</keyword>
<protein>
    <submittedName>
        <fullName evidence="12">Dehydration-responsive element-binding protein like</fullName>
    </submittedName>
</protein>
<evidence type="ECO:0000256" key="5">
    <source>
        <dbReference type="ARBA" id="ARBA00023125"/>
    </source>
</evidence>
<evidence type="ECO:0000313" key="12">
    <source>
        <dbReference type="EMBL" id="PSS23850.1"/>
    </source>
</evidence>
<comment type="subcellular location">
    <subcellularLocation>
        <location evidence="1">Nucleus</location>
    </subcellularLocation>
</comment>
<sequence>MYTERLLMNGSDGRKRRRRKDCESTEATLLRWKNYRDQFDLTNNGVKSRRKGPGKGSRKGCMEGKGGPENSGCRFRGVRQRTWGKWVAEIREPVVGRSPRSKGKRLWLGTFPTAKEAALSYDIAARIMYGSDAILNFPDKYSKTINASDKSCSVSTPGSKPISGDSEASVADVEKTCSEVCVDNESMVKIEDTVRECTGEESMKIEEVTPRQSEVTKAQIAEASCASSVYDCNGEQEEPETADFEVLGTSGSSECDLRRDSNCHYGGEGSLKHERPSGDSCQLHNPEDQNRFQNKTTDETLEETKPFNMISIEGSALRQDRNCYEPLQYQDQLDYKDSVLMEDRFGFQHLLWAISTGDYVGSVNEGHLQHERPCDPHYQQNLLTGETSDVKPSRVDRTKVSELRPEGDSDFDMLGFSSDQFQNLETQNHMVNNCLLEEACDEKKNPSGASVTDISELKQESLECVKPLEITYELHNQGTELLGNLEETLLREDSSFGLLDVSFFEDLDKWIPTQSEW</sequence>
<dbReference type="InterPro" id="IPR016177">
    <property type="entry name" value="DNA-bd_dom_sf"/>
</dbReference>
<dbReference type="Pfam" id="PF00847">
    <property type="entry name" value="AP2"/>
    <property type="match status" value="1"/>
</dbReference>
<keyword evidence="2" id="KW-0611">Plant defense</keyword>
<evidence type="ECO:0000256" key="9">
    <source>
        <dbReference type="ARBA" id="ARBA00024343"/>
    </source>
</evidence>
<feature type="compositionally biased region" description="Basic and acidic residues" evidence="10">
    <location>
        <begin position="285"/>
        <end position="299"/>
    </location>
</feature>
<dbReference type="InParanoid" id="A0A2R6R8J5"/>
<proteinExistence type="inferred from homology"/>
<evidence type="ECO:0000256" key="1">
    <source>
        <dbReference type="ARBA" id="ARBA00004123"/>
    </source>
</evidence>
<feature type="region of interest" description="Disordered" evidence="10">
    <location>
        <begin position="1"/>
        <end position="23"/>
    </location>
</feature>
<keyword evidence="8" id="KW-0539">Nucleus</keyword>
<organism evidence="12 13">
    <name type="scientific">Actinidia chinensis var. chinensis</name>
    <name type="common">Chinese soft-hair kiwi</name>
    <dbReference type="NCBI Taxonomy" id="1590841"/>
    <lineage>
        <taxon>Eukaryota</taxon>
        <taxon>Viridiplantae</taxon>
        <taxon>Streptophyta</taxon>
        <taxon>Embryophyta</taxon>
        <taxon>Tracheophyta</taxon>
        <taxon>Spermatophyta</taxon>
        <taxon>Magnoliopsida</taxon>
        <taxon>eudicotyledons</taxon>
        <taxon>Gunneridae</taxon>
        <taxon>Pentapetalae</taxon>
        <taxon>asterids</taxon>
        <taxon>Ericales</taxon>
        <taxon>Actinidiaceae</taxon>
        <taxon>Actinidia</taxon>
    </lineage>
</organism>
<evidence type="ECO:0000256" key="10">
    <source>
        <dbReference type="SAM" id="MobiDB-lite"/>
    </source>
</evidence>
<evidence type="ECO:0000313" key="13">
    <source>
        <dbReference type="Proteomes" id="UP000241394"/>
    </source>
</evidence>
<dbReference type="SUPFAM" id="SSF54171">
    <property type="entry name" value="DNA-binding domain"/>
    <property type="match status" value="1"/>
</dbReference>
<feature type="region of interest" description="Disordered" evidence="10">
    <location>
        <begin position="267"/>
        <end position="299"/>
    </location>
</feature>
<dbReference type="CDD" id="cd00018">
    <property type="entry name" value="AP2"/>
    <property type="match status" value="1"/>
</dbReference>
<feature type="compositionally biased region" description="Basic residues" evidence="10">
    <location>
        <begin position="47"/>
        <end position="58"/>
    </location>
</feature>
<dbReference type="PANTHER" id="PTHR31241:SF62">
    <property type="entry name" value="DEHYDRATION-RESPONSIVE ELEMENT-BINDING PROTEIN 2D"/>
    <property type="match status" value="1"/>
</dbReference>
<dbReference type="PRINTS" id="PR00367">
    <property type="entry name" value="ETHRSPELEMNT"/>
</dbReference>
<dbReference type="Gene3D" id="3.30.730.10">
    <property type="entry name" value="AP2/ERF domain"/>
    <property type="match status" value="1"/>
</dbReference>
<accession>A0A2R6R8J5</accession>
<dbReference type="InterPro" id="IPR036955">
    <property type="entry name" value="AP2/ERF_dom_sf"/>
</dbReference>
<evidence type="ECO:0000256" key="7">
    <source>
        <dbReference type="ARBA" id="ARBA00023163"/>
    </source>
</evidence>
<dbReference type="GO" id="GO:0005634">
    <property type="term" value="C:nucleus"/>
    <property type="evidence" value="ECO:0007669"/>
    <property type="project" value="UniProtKB-SubCell"/>
</dbReference>
<dbReference type="Gramene" id="PSS23850">
    <property type="protein sequence ID" value="PSS23850"/>
    <property type="gene ID" value="CEY00_Acc08705"/>
</dbReference>
<reference evidence="12 13" key="1">
    <citation type="submission" date="2017-07" db="EMBL/GenBank/DDBJ databases">
        <title>An improved, manually edited Actinidia chinensis var. chinensis (kiwifruit) genome highlights the challenges associated with draft genomes and gene prediction in plants.</title>
        <authorList>
            <person name="Pilkington S."/>
            <person name="Crowhurst R."/>
            <person name="Hilario E."/>
            <person name="Nardozza S."/>
            <person name="Fraser L."/>
            <person name="Peng Y."/>
            <person name="Gunaseelan K."/>
            <person name="Simpson R."/>
            <person name="Tahir J."/>
            <person name="Deroles S."/>
            <person name="Templeton K."/>
            <person name="Luo Z."/>
            <person name="Davy M."/>
            <person name="Cheng C."/>
            <person name="Mcneilage M."/>
            <person name="Scaglione D."/>
            <person name="Liu Y."/>
            <person name="Zhang Q."/>
            <person name="Datson P."/>
            <person name="De Silva N."/>
            <person name="Gardiner S."/>
            <person name="Bassett H."/>
            <person name="Chagne D."/>
            <person name="Mccallum J."/>
            <person name="Dzierzon H."/>
            <person name="Deng C."/>
            <person name="Wang Y.-Y."/>
            <person name="Barron N."/>
            <person name="Manako K."/>
            <person name="Bowen J."/>
            <person name="Foster T."/>
            <person name="Erridge Z."/>
            <person name="Tiffin H."/>
            <person name="Waite C."/>
            <person name="Davies K."/>
            <person name="Grierson E."/>
            <person name="Laing W."/>
            <person name="Kirk R."/>
            <person name="Chen X."/>
            <person name="Wood M."/>
            <person name="Montefiori M."/>
            <person name="Brummell D."/>
            <person name="Schwinn K."/>
            <person name="Catanach A."/>
            <person name="Fullerton C."/>
            <person name="Li D."/>
            <person name="Meiyalaghan S."/>
            <person name="Nieuwenhuizen N."/>
            <person name="Read N."/>
            <person name="Prakash R."/>
            <person name="Hunter D."/>
            <person name="Zhang H."/>
            <person name="Mckenzie M."/>
            <person name="Knabel M."/>
            <person name="Harris A."/>
            <person name="Allan A."/>
            <person name="Chen A."/>
            <person name="Janssen B."/>
            <person name="Plunkett B."/>
            <person name="Dwamena C."/>
            <person name="Voogd C."/>
            <person name="Leif D."/>
            <person name="Lafferty D."/>
            <person name="Souleyre E."/>
            <person name="Varkonyi-Gasic E."/>
            <person name="Gambi F."/>
            <person name="Hanley J."/>
            <person name="Yao J.-L."/>
            <person name="Cheung J."/>
            <person name="David K."/>
            <person name="Warren B."/>
            <person name="Marsh K."/>
            <person name="Snowden K."/>
            <person name="Lin-Wang K."/>
            <person name="Brian L."/>
            <person name="Martinez-Sanchez M."/>
            <person name="Wang M."/>
            <person name="Ileperuma N."/>
            <person name="Macnee N."/>
            <person name="Campin R."/>
            <person name="Mcatee P."/>
            <person name="Drummond R."/>
            <person name="Espley R."/>
            <person name="Ireland H."/>
            <person name="Wu R."/>
            <person name="Atkinson R."/>
            <person name="Karunairetnam S."/>
            <person name="Bulley S."/>
            <person name="Chunkath S."/>
            <person name="Hanley Z."/>
            <person name="Storey R."/>
            <person name="Thrimawithana A."/>
            <person name="Thomson S."/>
            <person name="David C."/>
            <person name="Testolin R."/>
        </authorList>
    </citation>
    <scope>NUCLEOTIDE SEQUENCE [LARGE SCALE GENOMIC DNA]</scope>
    <source>
        <strain evidence="13">cv. Red5</strain>
        <tissue evidence="12">Young leaf</tissue>
    </source>
</reference>
<dbReference type="STRING" id="1590841.A0A2R6R8J5"/>
<keyword evidence="13" id="KW-1185">Reference proteome</keyword>
<dbReference type="FunFam" id="3.30.730.10:FF:000001">
    <property type="entry name" value="Ethylene-responsive transcription factor 2"/>
    <property type="match status" value="1"/>
</dbReference>
<dbReference type="SMART" id="SM00380">
    <property type="entry name" value="AP2"/>
    <property type="match status" value="1"/>
</dbReference>
<dbReference type="GO" id="GO:0000976">
    <property type="term" value="F:transcription cis-regulatory region binding"/>
    <property type="evidence" value="ECO:0007669"/>
    <property type="project" value="TreeGrafter"/>
</dbReference>
<evidence type="ECO:0000256" key="8">
    <source>
        <dbReference type="ARBA" id="ARBA00023242"/>
    </source>
</evidence>
<keyword evidence="5" id="KW-0238">DNA-binding</keyword>
<dbReference type="EMBL" id="NKQK01000008">
    <property type="protein sequence ID" value="PSS23850.1"/>
    <property type="molecule type" value="Genomic_DNA"/>
</dbReference>
<feature type="domain" description="AP2/ERF" evidence="11">
    <location>
        <begin position="74"/>
        <end position="138"/>
    </location>
</feature>
<dbReference type="GO" id="GO:0003700">
    <property type="term" value="F:DNA-binding transcription factor activity"/>
    <property type="evidence" value="ECO:0007669"/>
    <property type="project" value="InterPro"/>
</dbReference>
<evidence type="ECO:0000256" key="6">
    <source>
        <dbReference type="ARBA" id="ARBA00023159"/>
    </source>
</evidence>
<dbReference type="GO" id="GO:0006952">
    <property type="term" value="P:defense response"/>
    <property type="evidence" value="ECO:0007669"/>
    <property type="project" value="UniProtKB-KW"/>
</dbReference>
<dbReference type="Proteomes" id="UP000241394">
    <property type="component" value="Chromosome LG8"/>
</dbReference>
<dbReference type="PROSITE" id="PS51032">
    <property type="entry name" value="AP2_ERF"/>
    <property type="match status" value="1"/>
</dbReference>
<name>A0A2R6R8J5_ACTCC</name>
<dbReference type="OrthoDB" id="550883at2759"/>
<dbReference type="AlphaFoldDB" id="A0A2R6R8J5"/>
<comment type="caution">
    <text evidence="12">The sequence shown here is derived from an EMBL/GenBank/DDBJ whole genome shotgun (WGS) entry which is preliminary data.</text>
</comment>
<evidence type="ECO:0000256" key="4">
    <source>
        <dbReference type="ARBA" id="ARBA00023016"/>
    </source>
</evidence>
<keyword evidence="6" id="KW-0010">Activator</keyword>
<comment type="similarity">
    <text evidence="9">Belongs to the AP2/ERF transcription factor family. ERF subfamily.</text>
</comment>
<keyword evidence="3" id="KW-0805">Transcription regulation</keyword>
<evidence type="ECO:0000259" key="11">
    <source>
        <dbReference type="PROSITE" id="PS51032"/>
    </source>
</evidence>
<reference evidence="13" key="2">
    <citation type="journal article" date="2018" name="BMC Genomics">
        <title>A manually annotated Actinidia chinensis var. chinensis (kiwifruit) genome highlights the challenges associated with draft genomes and gene prediction in plants.</title>
        <authorList>
            <person name="Pilkington S.M."/>
            <person name="Crowhurst R."/>
            <person name="Hilario E."/>
            <person name="Nardozza S."/>
            <person name="Fraser L."/>
            <person name="Peng Y."/>
            <person name="Gunaseelan K."/>
            <person name="Simpson R."/>
            <person name="Tahir J."/>
            <person name="Deroles S.C."/>
            <person name="Templeton K."/>
            <person name="Luo Z."/>
            <person name="Davy M."/>
            <person name="Cheng C."/>
            <person name="McNeilage M."/>
            <person name="Scaglione D."/>
            <person name="Liu Y."/>
            <person name="Zhang Q."/>
            <person name="Datson P."/>
            <person name="De Silva N."/>
            <person name="Gardiner S.E."/>
            <person name="Bassett H."/>
            <person name="Chagne D."/>
            <person name="McCallum J."/>
            <person name="Dzierzon H."/>
            <person name="Deng C."/>
            <person name="Wang Y.Y."/>
            <person name="Barron L."/>
            <person name="Manako K."/>
            <person name="Bowen J."/>
            <person name="Foster T.M."/>
            <person name="Erridge Z.A."/>
            <person name="Tiffin H."/>
            <person name="Waite C.N."/>
            <person name="Davies K.M."/>
            <person name="Grierson E.P."/>
            <person name="Laing W.A."/>
            <person name="Kirk R."/>
            <person name="Chen X."/>
            <person name="Wood M."/>
            <person name="Montefiori M."/>
            <person name="Brummell D.A."/>
            <person name="Schwinn K.E."/>
            <person name="Catanach A."/>
            <person name="Fullerton C."/>
            <person name="Li D."/>
            <person name="Meiyalaghan S."/>
            <person name="Nieuwenhuizen N."/>
            <person name="Read N."/>
            <person name="Prakash R."/>
            <person name="Hunter D."/>
            <person name="Zhang H."/>
            <person name="McKenzie M."/>
            <person name="Knabel M."/>
            <person name="Harris A."/>
            <person name="Allan A.C."/>
            <person name="Gleave A."/>
            <person name="Chen A."/>
            <person name="Janssen B.J."/>
            <person name="Plunkett B."/>
            <person name="Ampomah-Dwamena C."/>
            <person name="Voogd C."/>
            <person name="Leif D."/>
            <person name="Lafferty D."/>
            <person name="Souleyre E.J.F."/>
            <person name="Varkonyi-Gasic E."/>
            <person name="Gambi F."/>
            <person name="Hanley J."/>
            <person name="Yao J.L."/>
            <person name="Cheung J."/>
            <person name="David K.M."/>
            <person name="Warren B."/>
            <person name="Marsh K."/>
            <person name="Snowden K.C."/>
            <person name="Lin-Wang K."/>
            <person name="Brian L."/>
            <person name="Martinez-Sanchez M."/>
            <person name="Wang M."/>
            <person name="Ileperuma N."/>
            <person name="Macnee N."/>
            <person name="Campin R."/>
            <person name="McAtee P."/>
            <person name="Drummond R.S.M."/>
            <person name="Espley R.V."/>
            <person name="Ireland H.S."/>
            <person name="Wu R."/>
            <person name="Atkinson R.G."/>
            <person name="Karunairetnam S."/>
            <person name="Bulley S."/>
            <person name="Chunkath S."/>
            <person name="Hanley Z."/>
            <person name="Storey R."/>
            <person name="Thrimawithana A.H."/>
            <person name="Thomson S."/>
            <person name="David C."/>
            <person name="Testolin R."/>
            <person name="Huang H."/>
            <person name="Hellens R.P."/>
            <person name="Schaffer R.J."/>
        </authorList>
    </citation>
    <scope>NUCLEOTIDE SEQUENCE [LARGE SCALE GENOMIC DNA]</scope>
    <source>
        <strain evidence="13">cv. Red5</strain>
    </source>
</reference>
<dbReference type="InterPro" id="IPR001471">
    <property type="entry name" value="AP2/ERF_dom"/>
</dbReference>
<dbReference type="GO" id="GO:0045893">
    <property type="term" value="P:positive regulation of DNA-templated transcription"/>
    <property type="evidence" value="ECO:0007669"/>
    <property type="project" value="TreeGrafter"/>
</dbReference>
<dbReference type="PANTHER" id="PTHR31241">
    <property type="entry name" value="DEHYDRATION-RESPONSIVE ELEMENT-BINDING PROTEIN 2C"/>
    <property type="match status" value="1"/>
</dbReference>
<keyword evidence="4" id="KW-0346">Stress response</keyword>
<feature type="region of interest" description="Disordered" evidence="10">
    <location>
        <begin position="43"/>
        <end position="74"/>
    </location>
</feature>
<gene>
    <name evidence="12" type="ORF">CEY00_Acc08705</name>
</gene>
<evidence type="ECO:0000256" key="3">
    <source>
        <dbReference type="ARBA" id="ARBA00023015"/>
    </source>
</evidence>